<name>A0AA39ZRI3_9PEZI</name>
<dbReference type="Gene3D" id="3.40.50.720">
    <property type="entry name" value="NAD(P)-binding Rossmann-like Domain"/>
    <property type="match status" value="1"/>
</dbReference>
<dbReference type="AlphaFoldDB" id="A0AA39ZRI3"/>
<comment type="similarity">
    <text evidence="2">Belongs to the NAD(P)-dependent epimerase/dehydratase family. Dihydroflavonol-4-reductase subfamily.</text>
</comment>
<organism evidence="4 5">
    <name type="scientific">Lasiosphaeris hirsuta</name>
    <dbReference type="NCBI Taxonomy" id="260670"/>
    <lineage>
        <taxon>Eukaryota</taxon>
        <taxon>Fungi</taxon>
        <taxon>Dikarya</taxon>
        <taxon>Ascomycota</taxon>
        <taxon>Pezizomycotina</taxon>
        <taxon>Sordariomycetes</taxon>
        <taxon>Sordariomycetidae</taxon>
        <taxon>Sordariales</taxon>
        <taxon>Lasiosphaeriaceae</taxon>
        <taxon>Lasiosphaeris</taxon>
    </lineage>
</organism>
<protein>
    <recommendedName>
        <fullName evidence="3">NAD-dependent epimerase/dehydratase domain-containing protein</fullName>
    </recommendedName>
</protein>
<keyword evidence="5" id="KW-1185">Reference proteome</keyword>
<feature type="domain" description="NAD-dependent epimerase/dehydratase" evidence="3">
    <location>
        <begin position="9"/>
        <end position="268"/>
    </location>
</feature>
<reference evidence="4" key="1">
    <citation type="submission" date="2023-06" db="EMBL/GenBank/DDBJ databases">
        <title>Genome-scale phylogeny and comparative genomics of the fungal order Sordariales.</title>
        <authorList>
            <consortium name="Lawrence Berkeley National Laboratory"/>
            <person name="Hensen N."/>
            <person name="Bonometti L."/>
            <person name="Westerberg I."/>
            <person name="Brannstrom I.O."/>
            <person name="Guillou S."/>
            <person name="Cros-Aarteil S."/>
            <person name="Calhoun S."/>
            <person name="Haridas S."/>
            <person name="Kuo A."/>
            <person name="Mondo S."/>
            <person name="Pangilinan J."/>
            <person name="Riley R."/>
            <person name="Labutti K."/>
            <person name="Andreopoulos B."/>
            <person name="Lipzen A."/>
            <person name="Chen C."/>
            <person name="Yanf M."/>
            <person name="Daum C."/>
            <person name="Ng V."/>
            <person name="Clum A."/>
            <person name="Steindorff A."/>
            <person name="Ohm R."/>
            <person name="Martin F."/>
            <person name="Silar P."/>
            <person name="Natvig D."/>
            <person name="Lalanne C."/>
            <person name="Gautier V."/>
            <person name="Ament-Velasquez S.L."/>
            <person name="Kruys A."/>
            <person name="Hutchinson M.I."/>
            <person name="Powell A.J."/>
            <person name="Barry K."/>
            <person name="Miller A.N."/>
            <person name="Grigoriev I.V."/>
            <person name="Debuchy R."/>
            <person name="Gladieux P."/>
            <person name="Thoren M.H."/>
            <person name="Johannesson H."/>
        </authorList>
    </citation>
    <scope>NUCLEOTIDE SEQUENCE</scope>
    <source>
        <strain evidence="4">SMH4607-1</strain>
    </source>
</reference>
<comment type="caution">
    <text evidence="4">The sequence shown here is derived from an EMBL/GenBank/DDBJ whole genome shotgun (WGS) entry which is preliminary data.</text>
</comment>
<proteinExistence type="inferred from homology"/>
<dbReference type="PANTHER" id="PTHR10366:SF564">
    <property type="entry name" value="STEROL-4-ALPHA-CARBOXYLATE 3-DEHYDROGENASE, DECARBOXYLATING"/>
    <property type="match status" value="1"/>
</dbReference>
<evidence type="ECO:0000256" key="1">
    <source>
        <dbReference type="ARBA" id="ARBA00023002"/>
    </source>
</evidence>
<evidence type="ECO:0000256" key="2">
    <source>
        <dbReference type="ARBA" id="ARBA00023445"/>
    </source>
</evidence>
<dbReference type="InterPro" id="IPR036291">
    <property type="entry name" value="NAD(P)-bd_dom_sf"/>
</dbReference>
<dbReference type="InterPro" id="IPR001509">
    <property type="entry name" value="Epimerase_deHydtase"/>
</dbReference>
<accession>A0AA39ZRI3</accession>
<dbReference type="GO" id="GO:0016616">
    <property type="term" value="F:oxidoreductase activity, acting on the CH-OH group of donors, NAD or NADP as acceptor"/>
    <property type="evidence" value="ECO:0007669"/>
    <property type="project" value="TreeGrafter"/>
</dbReference>
<evidence type="ECO:0000259" key="3">
    <source>
        <dbReference type="Pfam" id="PF01370"/>
    </source>
</evidence>
<evidence type="ECO:0000313" key="5">
    <source>
        <dbReference type="Proteomes" id="UP001172102"/>
    </source>
</evidence>
<keyword evidence="1" id="KW-0560">Oxidoreductase</keyword>
<sequence length="345" mass="37204">MASPSEQTILVTGANSYVAGHIIKLALEKGYYVRGTVRSESSTAKVRDNFSDYAARLSFGIVPDIARPELYESAFASPSAPITGVINVAAPFTLKVEDNRRDLLDPAIGGATAVLEAAKRFGPSVRRVVNTSSFAAINDLGQGTRPGYTYSEKDWNPMGYEEAANADAVAAYCASKALAERAMWDWVEAEKPTFTLATINPPWVFGPHVGGLADTKHLNESSHLLFSIIGAQDIPGFDFGGFVDVRVLAEAHLAAFEKDEAGGQRFLVGTQFNYQSVVDSVREDLPELKNRLPAGQPGTKPVAYAIDGSKAEKVLGISYIPLSESMKDSFQEFLDVEKRTVEASA</sequence>
<dbReference type="SUPFAM" id="SSF51735">
    <property type="entry name" value="NAD(P)-binding Rossmann-fold domains"/>
    <property type="match status" value="1"/>
</dbReference>
<dbReference type="InterPro" id="IPR050425">
    <property type="entry name" value="NAD(P)_dehydrat-like"/>
</dbReference>
<evidence type="ECO:0000313" key="4">
    <source>
        <dbReference type="EMBL" id="KAK0702174.1"/>
    </source>
</evidence>
<dbReference type="Proteomes" id="UP001172102">
    <property type="component" value="Unassembled WGS sequence"/>
</dbReference>
<gene>
    <name evidence="4" type="ORF">B0H67DRAFT_595244</name>
</gene>
<dbReference type="PANTHER" id="PTHR10366">
    <property type="entry name" value="NAD DEPENDENT EPIMERASE/DEHYDRATASE"/>
    <property type="match status" value="1"/>
</dbReference>
<dbReference type="EMBL" id="JAUKUA010000009">
    <property type="protein sequence ID" value="KAK0702174.1"/>
    <property type="molecule type" value="Genomic_DNA"/>
</dbReference>
<dbReference type="Pfam" id="PF01370">
    <property type="entry name" value="Epimerase"/>
    <property type="match status" value="1"/>
</dbReference>